<comment type="caution">
    <text evidence="2">The sequence shown here is derived from an EMBL/GenBank/DDBJ whole genome shotgun (WGS) entry which is preliminary data.</text>
</comment>
<evidence type="ECO:0000313" key="2">
    <source>
        <dbReference type="EMBL" id="GEP61220.1"/>
    </source>
</evidence>
<evidence type="ECO:0000313" key="3">
    <source>
        <dbReference type="Proteomes" id="UP000321058"/>
    </source>
</evidence>
<name>A0A512NQJ1_9HYPH</name>
<keyword evidence="3" id="KW-1185">Reference proteome</keyword>
<sequence>MVGFQEVFRCSGIDERRSPPGMVVPLGGDNIVALIDPGRKLKFEPAHALEIKEIDAAQIRTRVIQVRDTFSEPDIDPQLKAASLPAIFNGDARFFEIKGRGKIGFPGLVVIARSANKTMEAKLQVAVLPEIKIKVAFRNVMVPGNGGAPAFHAKNPCNDQPELLTMNNIWRPQANIRFERVPSDRVVIDDSQASVKQELAKALGMKDTSLATFPDVIDVEKLKGFFVKHKVPGAHLTIFCVDKLFSNGSFPNGSFARGLDLAFICSQRGPNTSAHEAGHFLGYYSKSATKPWDSQGHTLEIDPKTRKENRAEDIKMLMRGEAPGGKFRTTSSRSSATSPASIRRANRAGNPPGVDGVRRVVPRTARNSSASQIASP</sequence>
<organism evidence="2 3">
    <name type="scientific">Reyranella soli</name>
    <dbReference type="NCBI Taxonomy" id="1230389"/>
    <lineage>
        <taxon>Bacteria</taxon>
        <taxon>Pseudomonadati</taxon>
        <taxon>Pseudomonadota</taxon>
        <taxon>Alphaproteobacteria</taxon>
        <taxon>Hyphomicrobiales</taxon>
        <taxon>Reyranellaceae</taxon>
        <taxon>Reyranella</taxon>
    </lineage>
</organism>
<dbReference type="AlphaFoldDB" id="A0A512NQJ1"/>
<reference evidence="2 3" key="1">
    <citation type="submission" date="2019-07" db="EMBL/GenBank/DDBJ databases">
        <title>Whole genome shotgun sequence of Reyranella soli NBRC 108950.</title>
        <authorList>
            <person name="Hosoyama A."/>
            <person name="Uohara A."/>
            <person name="Ohji S."/>
            <person name="Ichikawa N."/>
        </authorList>
    </citation>
    <scope>NUCLEOTIDE SEQUENCE [LARGE SCALE GENOMIC DNA]</scope>
    <source>
        <strain evidence="2 3">NBRC 108950</strain>
    </source>
</reference>
<dbReference type="EMBL" id="BKAJ01000207">
    <property type="protein sequence ID" value="GEP61220.1"/>
    <property type="molecule type" value="Genomic_DNA"/>
</dbReference>
<evidence type="ECO:0000256" key="1">
    <source>
        <dbReference type="SAM" id="MobiDB-lite"/>
    </source>
</evidence>
<dbReference type="RefSeq" id="WP_246159172.1">
    <property type="nucleotide sequence ID" value="NZ_BKAJ01000207.1"/>
</dbReference>
<feature type="compositionally biased region" description="Low complexity" evidence="1">
    <location>
        <begin position="328"/>
        <end position="355"/>
    </location>
</feature>
<feature type="compositionally biased region" description="Polar residues" evidence="1">
    <location>
        <begin position="365"/>
        <end position="376"/>
    </location>
</feature>
<dbReference type="Proteomes" id="UP000321058">
    <property type="component" value="Unassembled WGS sequence"/>
</dbReference>
<proteinExistence type="predicted"/>
<accession>A0A512NQJ1</accession>
<gene>
    <name evidence="2" type="ORF">RSO01_83860</name>
</gene>
<feature type="region of interest" description="Disordered" evidence="1">
    <location>
        <begin position="318"/>
        <end position="376"/>
    </location>
</feature>
<protein>
    <submittedName>
        <fullName evidence="2">Uncharacterized protein</fullName>
    </submittedName>
</protein>